<feature type="chain" id="PRO_5038557579" evidence="1">
    <location>
        <begin position="26"/>
        <end position="173"/>
    </location>
</feature>
<sequence length="173" mass="17007">MSARVAPLVAGLFLLVACSSGANTAASGGTPGVSGISSNRPASLDGVDPCALIDQSGRAALGITTDAHNGVNVAAASSCGWLLGDGDYATVSLSTQIGLGDLALPASATATSVHGRAGKKIIKTDDPSCSVYLAATAHSTVQIDVGQGKDAETACYDAVKVAFVADPRLPPAP</sequence>
<protein>
    <submittedName>
        <fullName evidence="2">Uncharacterized protein DUF3558</fullName>
    </submittedName>
</protein>
<name>A0A3E0HVN6_9PSEU</name>
<keyword evidence="3" id="KW-1185">Reference proteome</keyword>
<comment type="caution">
    <text evidence="2">The sequence shown here is derived from an EMBL/GenBank/DDBJ whole genome shotgun (WGS) entry which is preliminary data.</text>
</comment>
<dbReference type="InterPro" id="IPR024520">
    <property type="entry name" value="DUF3558"/>
</dbReference>
<evidence type="ECO:0000256" key="1">
    <source>
        <dbReference type="SAM" id="SignalP"/>
    </source>
</evidence>
<evidence type="ECO:0000313" key="2">
    <source>
        <dbReference type="EMBL" id="REH50306.1"/>
    </source>
</evidence>
<dbReference type="Pfam" id="PF12079">
    <property type="entry name" value="DUF3558"/>
    <property type="match status" value="1"/>
</dbReference>
<reference evidence="2 3" key="1">
    <citation type="submission" date="2018-08" db="EMBL/GenBank/DDBJ databases">
        <title>Genomic Encyclopedia of Archaeal and Bacterial Type Strains, Phase II (KMG-II): from individual species to whole genera.</title>
        <authorList>
            <person name="Goeker M."/>
        </authorList>
    </citation>
    <scope>NUCLEOTIDE SEQUENCE [LARGE SCALE GENOMIC DNA]</scope>
    <source>
        <strain evidence="2 3">DSM 45791</strain>
    </source>
</reference>
<dbReference type="Proteomes" id="UP000256269">
    <property type="component" value="Unassembled WGS sequence"/>
</dbReference>
<dbReference type="EMBL" id="QUNO01000004">
    <property type="protein sequence ID" value="REH50306.1"/>
    <property type="molecule type" value="Genomic_DNA"/>
</dbReference>
<proteinExistence type="predicted"/>
<feature type="signal peptide" evidence="1">
    <location>
        <begin position="1"/>
        <end position="25"/>
    </location>
</feature>
<dbReference type="RefSeq" id="WP_116174799.1">
    <property type="nucleotide sequence ID" value="NZ_CP144375.1"/>
</dbReference>
<dbReference type="PROSITE" id="PS51257">
    <property type="entry name" value="PROKAR_LIPOPROTEIN"/>
    <property type="match status" value="1"/>
</dbReference>
<accession>A0A3E0HVN6</accession>
<keyword evidence="1" id="KW-0732">Signal</keyword>
<dbReference type="OrthoDB" id="3694129at2"/>
<gene>
    <name evidence="2" type="ORF">BCF44_104583</name>
</gene>
<evidence type="ECO:0000313" key="3">
    <source>
        <dbReference type="Proteomes" id="UP000256269"/>
    </source>
</evidence>
<organism evidence="2 3">
    <name type="scientific">Kutzneria buriramensis</name>
    <dbReference type="NCBI Taxonomy" id="1045776"/>
    <lineage>
        <taxon>Bacteria</taxon>
        <taxon>Bacillati</taxon>
        <taxon>Actinomycetota</taxon>
        <taxon>Actinomycetes</taxon>
        <taxon>Pseudonocardiales</taxon>
        <taxon>Pseudonocardiaceae</taxon>
        <taxon>Kutzneria</taxon>
    </lineage>
</organism>
<dbReference type="AlphaFoldDB" id="A0A3E0HVN6"/>